<gene>
    <name evidence="3" type="ORF">Tci_674708</name>
</gene>
<organism evidence="3">
    <name type="scientific">Tanacetum cinerariifolium</name>
    <name type="common">Dalmatian daisy</name>
    <name type="synonym">Chrysanthemum cinerariifolium</name>
    <dbReference type="NCBI Taxonomy" id="118510"/>
    <lineage>
        <taxon>Eukaryota</taxon>
        <taxon>Viridiplantae</taxon>
        <taxon>Streptophyta</taxon>
        <taxon>Embryophyta</taxon>
        <taxon>Tracheophyta</taxon>
        <taxon>Spermatophyta</taxon>
        <taxon>Magnoliopsida</taxon>
        <taxon>eudicotyledons</taxon>
        <taxon>Gunneridae</taxon>
        <taxon>Pentapetalae</taxon>
        <taxon>asterids</taxon>
        <taxon>campanulids</taxon>
        <taxon>Asterales</taxon>
        <taxon>Asteraceae</taxon>
        <taxon>Asteroideae</taxon>
        <taxon>Anthemideae</taxon>
        <taxon>Anthemidinae</taxon>
        <taxon>Tanacetum</taxon>
    </lineage>
</organism>
<sequence length="300" mass="34073">MINIIYVLNVFYLASGLKINVSKSNIYGRGMNHQDIKDMARDTRCGSGTVPFSYLGLPFGANMNLISNWQPLVDRFRARLSSWKANMLSIGGRITLIKSVLGSLGIYYLSIFKCPESVLNSLEATRGSFFLGGSNEKKIYRGLNRKMSWLRLKRVQLFDGPDSWRWSLDDDGIFLVHVMRLHIDSCMLPSCSPCSRWSKILPRKVNIFAWCLSLERLPMRLNLSLRGLDIPSIVCSMCNDVVEAFDHVFFGCDLACDVWHLVRRWTNLDILLFLLGSIVSSGSNIGELLDLSRIKRTSFL</sequence>
<dbReference type="InterPro" id="IPR026960">
    <property type="entry name" value="RVT-Znf"/>
</dbReference>
<keyword evidence="3" id="KW-0548">Nucleotidyltransferase</keyword>
<dbReference type="PANTHER" id="PTHR33116:SF78">
    <property type="entry name" value="OS12G0587133 PROTEIN"/>
    <property type="match status" value="1"/>
</dbReference>
<reference evidence="3" key="1">
    <citation type="journal article" date="2019" name="Sci. Rep.">
        <title>Draft genome of Tanacetum cinerariifolium, the natural source of mosquito coil.</title>
        <authorList>
            <person name="Yamashiro T."/>
            <person name="Shiraishi A."/>
            <person name="Satake H."/>
            <person name="Nakayama K."/>
        </authorList>
    </citation>
    <scope>NUCLEOTIDE SEQUENCE</scope>
</reference>
<feature type="chain" id="PRO_5025386975" evidence="1">
    <location>
        <begin position="17"/>
        <end position="300"/>
    </location>
</feature>
<feature type="signal peptide" evidence="1">
    <location>
        <begin position="1"/>
        <end position="16"/>
    </location>
</feature>
<name>A0A699KSN6_TANCI</name>
<protein>
    <submittedName>
        <fullName evidence="3">Putative RNA-directed DNA polymerase, eukaryota, reverse transcriptase zinc-binding domain protein</fullName>
    </submittedName>
</protein>
<keyword evidence="3" id="KW-0695">RNA-directed DNA polymerase</keyword>
<comment type="caution">
    <text evidence="3">The sequence shown here is derived from an EMBL/GenBank/DDBJ whole genome shotgun (WGS) entry which is preliminary data.</text>
</comment>
<proteinExistence type="predicted"/>
<evidence type="ECO:0000313" key="3">
    <source>
        <dbReference type="EMBL" id="GFB02737.1"/>
    </source>
</evidence>
<dbReference type="AlphaFoldDB" id="A0A699KSN6"/>
<dbReference type="EMBL" id="BKCJ010536459">
    <property type="protein sequence ID" value="GFB02737.1"/>
    <property type="molecule type" value="Genomic_DNA"/>
</dbReference>
<dbReference type="PANTHER" id="PTHR33116">
    <property type="entry name" value="REVERSE TRANSCRIPTASE ZINC-BINDING DOMAIN-CONTAINING PROTEIN-RELATED-RELATED"/>
    <property type="match status" value="1"/>
</dbReference>
<dbReference type="Pfam" id="PF13966">
    <property type="entry name" value="zf-RVT"/>
    <property type="match status" value="1"/>
</dbReference>
<keyword evidence="3" id="KW-0808">Transferase</keyword>
<evidence type="ECO:0000259" key="2">
    <source>
        <dbReference type="Pfam" id="PF13966"/>
    </source>
</evidence>
<accession>A0A699KSN6</accession>
<feature type="domain" description="Reverse transcriptase zinc-binding" evidence="2">
    <location>
        <begin position="196"/>
        <end position="259"/>
    </location>
</feature>
<evidence type="ECO:0000256" key="1">
    <source>
        <dbReference type="SAM" id="SignalP"/>
    </source>
</evidence>
<keyword evidence="1" id="KW-0732">Signal</keyword>
<dbReference type="GO" id="GO:0003964">
    <property type="term" value="F:RNA-directed DNA polymerase activity"/>
    <property type="evidence" value="ECO:0007669"/>
    <property type="project" value="UniProtKB-KW"/>
</dbReference>